<name>A0A9J6CXB1_RHIMP</name>
<keyword evidence="1" id="KW-0812">Transmembrane</keyword>
<feature type="transmembrane region" description="Helical" evidence="1">
    <location>
        <begin position="20"/>
        <end position="42"/>
    </location>
</feature>
<reference evidence="2" key="1">
    <citation type="journal article" date="2020" name="Cell">
        <title>Large-Scale Comparative Analyses of Tick Genomes Elucidate Their Genetic Diversity and Vector Capacities.</title>
        <authorList>
            <consortium name="Tick Genome and Microbiome Consortium (TIGMIC)"/>
            <person name="Jia N."/>
            <person name="Wang J."/>
            <person name="Shi W."/>
            <person name="Du L."/>
            <person name="Sun Y."/>
            <person name="Zhan W."/>
            <person name="Jiang J.F."/>
            <person name="Wang Q."/>
            <person name="Zhang B."/>
            <person name="Ji P."/>
            <person name="Bell-Sakyi L."/>
            <person name="Cui X.M."/>
            <person name="Yuan T.T."/>
            <person name="Jiang B.G."/>
            <person name="Yang W.F."/>
            <person name="Lam T.T."/>
            <person name="Chang Q.C."/>
            <person name="Ding S.J."/>
            <person name="Wang X.J."/>
            <person name="Zhu J.G."/>
            <person name="Ruan X.D."/>
            <person name="Zhao L."/>
            <person name="Wei J.T."/>
            <person name="Ye R.Z."/>
            <person name="Que T.C."/>
            <person name="Du C.H."/>
            <person name="Zhou Y.H."/>
            <person name="Cheng J.X."/>
            <person name="Dai P.F."/>
            <person name="Guo W.B."/>
            <person name="Han X.H."/>
            <person name="Huang E.J."/>
            <person name="Li L.F."/>
            <person name="Wei W."/>
            <person name="Gao Y.C."/>
            <person name="Liu J.Z."/>
            <person name="Shao H.Z."/>
            <person name="Wang X."/>
            <person name="Wang C.C."/>
            <person name="Yang T.C."/>
            <person name="Huo Q.B."/>
            <person name="Li W."/>
            <person name="Chen H.Y."/>
            <person name="Chen S.E."/>
            <person name="Zhou L.G."/>
            <person name="Ni X.B."/>
            <person name="Tian J.H."/>
            <person name="Sheng Y."/>
            <person name="Liu T."/>
            <person name="Pan Y.S."/>
            <person name="Xia L.Y."/>
            <person name="Li J."/>
            <person name="Zhao F."/>
            <person name="Cao W.C."/>
        </authorList>
    </citation>
    <scope>NUCLEOTIDE SEQUENCE</scope>
    <source>
        <strain evidence="2">Rmic-2018</strain>
    </source>
</reference>
<sequence>MSILSSRPLHCDKSDISGDFIITSRILVPCVSYDGVIAWLFAPLMLTPLRIETVANNRQYFQLILHLVATKEEVLELVIGWLCVQYTSWFANRELIANFYGYPENADLRHRRVCLAFTISLTGIALLVPFVQGVYTEPVRKDAWGITRAVRRTVYQTLDEATYPWHEITSVFRFLDIAVVHDLEARSVETHCAPN</sequence>
<reference evidence="2" key="2">
    <citation type="submission" date="2021-09" db="EMBL/GenBank/DDBJ databases">
        <authorList>
            <person name="Jia N."/>
            <person name="Wang J."/>
            <person name="Shi W."/>
            <person name="Du L."/>
            <person name="Sun Y."/>
            <person name="Zhan W."/>
            <person name="Jiang J."/>
            <person name="Wang Q."/>
            <person name="Zhang B."/>
            <person name="Ji P."/>
            <person name="Sakyi L.B."/>
            <person name="Cui X."/>
            <person name="Yuan T."/>
            <person name="Jiang B."/>
            <person name="Yang W."/>
            <person name="Lam T.T.-Y."/>
            <person name="Chang Q."/>
            <person name="Ding S."/>
            <person name="Wang X."/>
            <person name="Zhu J."/>
            <person name="Ruan X."/>
            <person name="Zhao L."/>
            <person name="Wei J."/>
            <person name="Que T."/>
            <person name="Du C."/>
            <person name="Cheng J."/>
            <person name="Dai P."/>
            <person name="Han X."/>
            <person name="Huang E."/>
            <person name="Gao Y."/>
            <person name="Liu J."/>
            <person name="Shao H."/>
            <person name="Ye R."/>
            <person name="Li L."/>
            <person name="Wei W."/>
            <person name="Wang X."/>
            <person name="Wang C."/>
            <person name="Huo Q."/>
            <person name="Li W."/>
            <person name="Guo W."/>
            <person name="Chen H."/>
            <person name="Chen S."/>
            <person name="Zhou L."/>
            <person name="Zhou L."/>
            <person name="Ni X."/>
            <person name="Tian J."/>
            <person name="Zhou Y."/>
            <person name="Sheng Y."/>
            <person name="Liu T."/>
            <person name="Pan Y."/>
            <person name="Xia L."/>
            <person name="Li J."/>
            <person name="Zhao F."/>
            <person name="Cao W."/>
        </authorList>
    </citation>
    <scope>NUCLEOTIDE SEQUENCE</scope>
    <source>
        <strain evidence="2">Rmic-2018</strain>
        <tissue evidence="2">Larvae</tissue>
    </source>
</reference>
<protein>
    <submittedName>
        <fullName evidence="2">Uncharacterized protein</fullName>
    </submittedName>
</protein>
<gene>
    <name evidence="2" type="ORF">HPB51_028522</name>
</gene>
<accession>A0A9J6CXB1</accession>
<keyword evidence="1" id="KW-1133">Transmembrane helix</keyword>
<keyword evidence="3" id="KW-1185">Reference proteome</keyword>
<dbReference type="AlphaFoldDB" id="A0A9J6CXB1"/>
<feature type="transmembrane region" description="Helical" evidence="1">
    <location>
        <begin position="113"/>
        <end position="135"/>
    </location>
</feature>
<evidence type="ECO:0000313" key="2">
    <source>
        <dbReference type="EMBL" id="KAH7948550.1"/>
    </source>
</evidence>
<evidence type="ECO:0000313" key="3">
    <source>
        <dbReference type="Proteomes" id="UP000821866"/>
    </source>
</evidence>
<dbReference type="EMBL" id="JABSTU010005294">
    <property type="protein sequence ID" value="KAH7948550.1"/>
    <property type="molecule type" value="Genomic_DNA"/>
</dbReference>
<comment type="caution">
    <text evidence="2">The sequence shown here is derived from an EMBL/GenBank/DDBJ whole genome shotgun (WGS) entry which is preliminary data.</text>
</comment>
<dbReference type="Proteomes" id="UP000821866">
    <property type="component" value="Unassembled WGS sequence"/>
</dbReference>
<proteinExistence type="predicted"/>
<organism evidence="2 3">
    <name type="scientific">Rhipicephalus microplus</name>
    <name type="common">Cattle tick</name>
    <name type="synonym">Boophilus microplus</name>
    <dbReference type="NCBI Taxonomy" id="6941"/>
    <lineage>
        <taxon>Eukaryota</taxon>
        <taxon>Metazoa</taxon>
        <taxon>Ecdysozoa</taxon>
        <taxon>Arthropoda</taxon>
        <taxon>Chelicerata</taxon>
        <taxon>Arachnida</taxon>
        <taxon>Acari</taxon>
        <taxon>Parasitiformes</taxon>
        <taxon>Ixodida</taxon>
        <taxon>Ixodoidea</taxon>
        <taxon>Ixodidae</taxon>
        <taxon>Rhipicephalinae</taxon>
        <taxon>Rhipicephalus</taxon>
        <taxon>Boophilus</taxon>
    </lineage>
</organism>
<keyword evidence="1" id="KW-0472">Membrane</keyword>
<evidence type="ECO:0000256" key="1">
    <source>
        <dbReference type="SAM" id="Phobius"/>
    </source>
</evidence>